<evidence type="ECO:0000256" key="10">
    <source>
        <dbReference type="ARBA" id="ARBA00037165"/>
    </source>
</evidence>
<evidence type="ECO:0000256" key="9">
    <source>
        <dbReference type="ARBA" id="ARBA00023273"/>
    </source>
</evidence>
<dbReference type="PANTHER" id="PTHR21501">
    <property type="entry name" value="PROTEIN FAM-161"/>
    <property type="match status" value="1"/>
</dbReference>
<feature type="region of interest" description="Disordered" evidence="13">
    <location>
        <begin position="596"/>
        <end position="680"/>
    </location>
</feature>
<comment type="similarity">
    <text evidence="3">Belongs to the FAM161 family.</text>
</comment>
<feature type="compositionally biased region" description="Basic and acidic residues" evidence="13">
    <location>
        <begin position="596"/>
        <end position="619"/>
    </location>
</feature>
<evidence type="ECO:0000256" key="2">
    <source>
        <dbReference type="ARBA" id="ARBA00004120"/>
    </source>
</evidence>
<feature type="compositionally biased region" description="Basic and acidic residues" evidence="13">
    <location>
        <begin position="30"/>
        <end position="63"/>
    </location>
</feature>
<feature type="region of interest" description="Disordered" evidence="13">
    <location>
        <begin position="22"/>
        <end position="63"/>
    </location>
</feature>
<dbReference type="RefSeq" id="XP_005989628.1">
    <property type="nucleotide sequence ID" value="XM_005989566.3"/>
</dbReference>
<dbReference type="FunCoup" id="M3XK73">
    <property type="interactions" value="332"/>
</dbReference>
<dbReference type="GO" id="GO:0005929">
    <property type="term" value="C:cilium"/>
    <property type="evidence" value="ECO:0007669"/>
    <property type="project" value="TreeGrafter"/>
</dbReference>
<keyword evidence="6 12" id="KW-0175">Coiled coil</keyword>
<keyword evidence="7" id="KW-0969">Cilium</keyword>
<dbReference type="Ensembl" id="ENSLACT00000025786.1">
    <property type="protein sequence ID" value="ENSLACP00000023129.1"/>
    <property type="gene ID" value="ENSLACG00000018120.2"/>
</dbReference>
<comment type="function">
    <text evidence="10">Involved in ciliogenesis.</text>
</comment>
<name>M3XK73_LATCH</name>
<organism evidence="14 15">
    <name type="scientific">Latimeria chalumnae</name>
    <name type="common">Coelacanth</name>
    <dbReference type="NCBI Taxonomy" id="7897"/>
    <lineage>
        <taxon>Eukaryota</taxon>
        <taxon>Metazoa</taxon>
        <taxon>Chordata</taxon>
        <taxon>Craniata</taxon>
        <taxon>Vertebrata</taxon>
        <taxon>Euteleostomi</taxon>
        <taxon>Coelacanthiformes</taxon>
        <taxon>Coelacanthidae</taxon>
        <taxon>Latimeria</taxon>
    </lineage>
</organism>
<evidence type="ECO:0000256" key="6">
    <source>
        <dbReference type="ARBA" id="ARBA00023054"/>
    </source>
</evidence>
<keyword evidence="9" id="KW-0966">Cell projection</keyword>
<evidence type="ECO:0000256" key="1">
    <source>
        <dbReference type="ARBA" id="ARBA00004114"/>
    </source>
</evidence>
<protein>
    <recommendedName>
        <fullName evidence="11">Protein FAM161A</fullName>
    </recommendedName>
</protein>
<dbReference type="AlphaFoldDB" id="M3XK73"/>
<evidence type="ECO:0000256" key="13">
    <source>
        <dbReference type="SAM" id="MobiDB-lite"/>
    </source>
</evidence>
<proteinExistence type="inferred from homology"/>
<keyword evidence="15" id="KW-1185">Reference proteome</keyword>
<dbReference type="GeneTree" id="ENSGT00940000157824"/>
<keyword evidence="4" id="KW-0963">Cytoplasm</keyword>
<dbReference type="OMA" id="EVTECQR"/>
<dbReference type="GeneID" id="102360715"/>
<dbReference type="PANTHER" id="PTHR21501:SF3">
    <property type="entry name" value="PROTEIN FAM161A"/>
    <property type="match status" value="1"/>
</dbReference>
<dbReference type="EMBL" id="AFYH01020339">
    <property type="status" value="NOT_ANNOTATED_CDS"/>
    <property type="molecule type" value="Genomic_DNA"/>
</dbReference>
<evidence type="ECO:0000256" key="7">
    <source>
        <dbReference type="ARBA" id="ARBA00023069"/>
    </source>
</evidence>
<dbReference type="Proteomes" id="UP000008672">
    <property type="component" value="Unassembled WGS sequence"/>
</dbReference>
<evidence type="ECO:0000313" key="15">
    <source>
        <dbReference type="Proteomes" id="UP000008672"/>
    </source>
</evidence>
<dbReference type="Bgee" id="ENSLACG00000018120">
    <property type="expression patterns" value="Expressed in post-anal tail muscle and 3 other cell types or tissues"/>
</dbReference>
<keyword evidence="8" id="KW-0206">Cytoskeleton</keyword>
<dbReference type="GO" id="GO:0005814">
    <property type="term" value="C:centriole"/>
    <property type="evidence" value="ECO:0007669"/>
    <property type="project" value="UniProtKB-SubCell"/>
</dbReference>
<dbReference type="Pfam" id="PF10595">
    <property type="entry name" value="FAM161A_B"/>
    <property type="match status" value="1"/>
</dbReference>
<reference evidence="14" key="2">
    <citation type="submission" date="2025-08" db="UniProtKB">
        <authorList>
            <consortium name="Ensembl"/>
        </authorList>
    </citation>
    <scope>IDENTIFICATION</scope>
</reference>
<reference evidence="15" key="1">
    <citation type="submission" date="2011-08" db="EMBL/GenBank/DDBJ databases">
        <title>The draft genome of Latimeria chalumnae.</title>
        <authorList>
            <person name="Di Palma F."/>
            <person name="Alfoldi J."/>
            <person name="Johnson J."/>
            <person name="Berlin A."/>
            <person name="Gnerre S."/>
            <person name="Jaffe D."/>
            <person name="MacCallum I."/>
            <person name="Young S."/>
            <person name="Walker B.J."/>
            <person name="Lander E."/>
            <person name="Lindblad-Toh K."/>
        </authorList>
    </citation>
    <scope>NUCLEOTIDE SEQUENCE [LARGE SCALE GENOMIC DNA]</scope>
    <source>
        <strain evidence="15">Wild caught</strain>
    </source>
</reference>
<gene>
    <name evidence="14" type="primary">FAM161A</name>
</gene>
<dbReference type="InterPro" id="IPR051655">
    <property type="entry name" value="FAM161"/>
</dbReference>
<evidence type="ECO:0000256" key="3">
    <source>
        <dbReference type="ARBA" id="ARBA00006663"/>
    </source>
</evidence>
<dbReference type="EMBL" id="AFYH01020340">
    <property type="status" value="NOT_ANNOTATED_CDS"/>
    <property type="molecule type" value="Genomic_DNA"/>
</dbReference>
<comment type="subcellular location">
    <subcellularLocation>
        <location evidence="2">Cytoplasm</location>
        <location evidence="2">Cytoskeleton</location>
        <location evidence="2">Cilium basal body</location>
    </subcellularLocation>
    <subcellularLocation>
        <location evidence="1">Cytoplasm</location>
        <location evidence="1">Cytoskeleton</location>
        <location evidence="1">Microtubule organizing center</location>
        <location evidence="1">Centrosome</location>
        <location evidence="1">Centriole</location>
    </subcellularLocation>
</comment>
<dbReference type="InterPro" id="IPR019579">
    <property type="entry name" value="FAM161A/B"/>
</dbReference>
<evidence type="ECO:0000313" key="14">
    <source>
        <dbReference type="Ensembl" id="ENSLACP00000023129.1"/>
    </source>
</evidence>
<dbReference type="EMBL" id="AFYH01020338">
    <property type="status" value="NOT_ANNOTATED_CDS"/>
    <property type="molecule type" value="Genomic_DNA"/>
</dbReference>
<evidence type="ECO:0000256" key="4">
    <source>
        <dbReference type="ARBA" id="ARBA00022490"/>
    </source>
</evidence>
<dbReference type="KEGG" id="lcm:102360715"/>
<keyword evidence="5" id="KW-0970">Cilium biogenesis/degradation</keyword>
<dbReference type="eggNOG" id="ENOG502QRC3">
    <property type="taxonomic scope" value="Eukaryota"/>
</dbReference>
<feature type="coiled-coil region" evidence="12">
    <location>
        <begin position="527"/>
        <end position="554"/>
    </location>
</feature>
<evidence type="ECO:0000256" key="12">
    <source>
        <dbReference type="SAM" id="Coils"/>
    </source>
</evidence>
<dbReference type="CTD" id="84140"/>
<reference evidence="14" key="3">
    <citation type="submission" date="2025-09" db="UniProtKB">
        <authorList>
            <consortium name="Ensembl"/>
        </authorList>
    </citation>
    <scope>IDENTIFICATION</scope>
</reference>
<dbReference type="STRING" id="7897.ENSLACP00000023129"/>
<accession>M3XK73</accession>
<evidence type="ECO:0000256" key="8">
    <source>
        <dbReference type="ARBA" id="ARBA00023212"/>
    </source>
</evidence>
<dbReference type="GO" id="GO:0044782">
    <property type="term" value="P:cilium organization"/>
    <property type="evidence" value="ECO:0007669"/>
    <property type="project" value="TreeGrafter"/>
</dbReference>
<feature type="compositionally biased region" description="Basic and acidic residues" evidence="13">
    <location>
        <begin position="656"/>
        <end position="666"/>
    </location>
</feature>
<dbReference type="EMBL" id="AFYH01020337">
    <property type="status" value="NOT_ANNOTATED_CDS"/>
    <property type="molecule type" value="Genomic_DNA"/>
</dbReference>
<sequence length="680" mass="79451">MEGSHRDSVLITSCLKTPVNPRTKIPAALYEREEAGRISHSREENGDTQGEKEDLEKETESDLQLEIEKEQSSRQINHRECENEQDLNEMYYSNKEYYRKLEELKSAHLETMAKLEKMYQSKLHLKGVQPLDNECSASEQYCGSAWKKNLYQPEFSHRSVSVNKLNSATYSSISDASDEAVMDFEVENRNSVKTLSPSIKKMWNGFNVEDYIQPEHCKVLRSSNTKKIKKKPKDWSPKITVPEPFQMTVREAEKKKQKVKSRSEIEMENNMLKKQLEEEAECQKKFRAKPVPASVYLSLFDEIMERNEEHRKFVKERSKEILLFTQKPFSFIKREEKKRELKKMQLNDLTKPIRTKMFKAKPVPKFCYDSTIGDRTKEEELYREIRMHMRAQELLHSSSLPKNMLSAGNTRKKKCCNPDDEPLFKPKINVNVPDFQELHSSFQKQLIKKKITKEATACEPFKLFTSQIASNRDKILGDMKADEDHLKETRWPYISCRHQPRTRCSSADALLLRSSGAGPAKITECVKKRQNAVRKEDRRRRKEYQQELEGMQERVNQRPLLIEQVTQSNARRAAEKHYSDALREFGLSEEFVSRKGQDARKQFYHSSDNKPNYEDRESLTEDEANCIELHESQEEYQDDYEDAGDDESQAGDDSGESLRENCSEQKESDEETDTEAQITV</sequence>
<feature type="compositionally biased region" description="Acidic residues" evidence="13">
    <location>
        <begin position="634"/>
        <end position="655"/>
    </location>
</feature>
<evidence type="ECO:0000256" key="5">
    <source>
        <dbReference type="ARBA" id="ARBA00022794"/>
    </source>
</evidence>
<evidence type="ECO:0000256" key="11">
    <source>
        <dbReference type="ARBA" id="ARBA00039949"/>
    </source>
</evidence>
<dbReference type="InParanoid" id="M3XK73"/>
<dbReference type="OrthoDB" id="2150121at2759"/>